<accession>A0A6L5XG66</accession>
<feature type="domain" description="FlgD/Vpr Ig-like" evidence="2">
    <location>
        <begin position="702"/>
        <end position="755"/>
    </location>
</feature>
<dbReference type="RefSeq" id="WP_154327669.1">
    <property type="nucleotide sequence ID" value="NZ_CP045696.1"/>
</dbReference>
<protein>
    <submittedName>
        <fullName evidence="4">Uncharacterized protein</fullName>
    </submittedName>
</protein>
<evidence type="ECO:0000256" key="1">
    <source>
        <dbReference type="SAM" id="SignalP"/>
    </source>
</evidence>
<dbReference type="InterPro" id="IPR015943">
    <property type="entry name" value="WD40/YVTN_repeat-like_dom_sf"/>
</dbReference>
<sequence>MIKKILALLLLVLPLCMQAQFGTGKWVIHPRYAINAAQNVIDAGDKVYFLVSNCLYSLDKATKVITNHNKATDLNDVLITGIYYNYDKHYLVVTYDDSNIDIIKSDGTVLNLPAVKDVVLAVTSKSITDVSFAPGKMYVSTLYGWLQFNDNDFSVAKSAVWKRPVHAIAEVGKFLFINLYANFYYAPLSDDPMTPADFKTAYIAEGKYIPIDANSFFLKKAGSLDRVSFSENSDGSLFFTINTAVGATATNVQRTPSGFIANFFSTNAASCYYYTFDTQGLNGVKTSGGQALYSCDPQGDGTMWNASAQGLSSSADPATHYKPNAVEISGVPFWMTYNTANGKLYLTSTADYIPLDKLSSAYYNAYPEVCIYNGSTWESHNPQGTAKSNIYGAVIAPGDKTNTYWTTTRLGLVYKIVDDVVKNAFTSTSAMAGWVARRPCLQFDDMGNLWVMSTSMSTTATVKVLPAAKVNSANIAASDWKIYNIPHLADVNDFKRSSLAVAKGSNIKVGTNGCYNQPLVFWKNNDNNVTDGQCDYRVFSALTDQNGKSFTNWTYNHALVADSTGNVVYGSTIGLVMFNPADAFAADKPFTVTQLDELSGIEVTTIAVDKQNRKWVGTIGSGIYLVSPDCKTVLKHFTTDNSPLSSNEIYYLCCNTSNNSVFIVTPSSIMQYYADYTESASSYSNVYAYPNPVRPDFTGLITITGLMENSTVVIKDANGKIVKQLTSTGGMATWDGCDSNGERLPTGSYAVYAAQGAASLPAKPCTKVMIIK</sequence>
<keyword evidence="5" id="KW-1185">Reference proteome</keyword>
<reference evidence="4 5" key="1">
    <citation type="submission" date="2019-08" db="EMBL/GenBank/DDBJ databases">
        <title>In-depth cultivation of the pig gut microbiome towards novel bacterial diversity and tailored functional studies.</title>
        <authorList>
            <person name="Wylensek D."/>
            <person name="Hitch T.C.A."/>
            <person name="Clavel T."/>
        </authorList>
    </citation>
    <scope>NUCLEOTIDE SEQUENCE [LARGE SCALE GENOMIC DNA]</scope>
    <source>
        <strain evidence="4 5">Oil-RF-744-WCA-WT-10</strain>
    </source>
</reference>
<dbReference type="SUPFAM" id="SSF63829">
    <property type="entry name" value="Calcium-dependent phosphotriesterase"/>
    <property type="match status" value="1"/>
</dbReference>
<name>A0A6L5XG66_9BACT</name>
<dbReference type="InterPro" id="IPR025965">
    <property type="entry name" value="FlgD/Vpr_Ig-like"/>
</dbReference>
<evidence type="ECO:0000259" key="2">
    <source>
        <dbReference type="Pfam" id="PF13860"/>
    </source>
</evidence>
<dbReference type="Pfam" id="PF21544">
    <property type="entry name" value="PorZ_N_b_propeller"/>
    <property type="match status" value="1"/>
</dbReference>
<dbReference type="InterPro" id="IPR048954">
    <property type="entry name" value="PorZ_N"/>
</dbReference>
<gene>
    <name evidence="4" type="ORF">FYJ29_12005</name>
</gene>
<dbReference type="Gene3D" id="2.130.10.10">
    <property type="entry name" value="YVTN repeat-like/Quinoprotein amine dehydrogenase"/>
    <property type="match status" value="1"/>
</dbReference>
<dbReference type="EMBL" id="VULT01000022">
    <property type="protein sequence ID" value="MSS18472.1"/>
    <property type="molecule type" value="Genomic_DNA"/>
</dbReference>
<dbReference type="Proteomes" id="UP000483362">
    <property type="component" value="Unassembled WGS sequence"/>
</dbReference>
<proteinExistence type="predicted"/>
<comment type="caution">
    <text evidence="4">The sequence shown here is derived from an EMBL/GenBank/DDBJ whole genome shotgun (WGS) entry which is preliminary data.</text>
</comment>
<feature type="signal peptide" evidence="1">
    <location>
        <begin position="1"/>
        <end position="19"/>
    </location>
</feature>
<dbReference type="Pfam" id="PF13860">
    <property type="entry name" value="FlgD_ig"/>
    <property type="match status" value="1"/>
</dbReference>
<feature type="domain" description="PorZ N-terminal beta-propeller" evidence="3">
    <location>
        <begin position="47"/>
        <end position="179"/>
    </location>
</feature>
<evidence type="ECO:0000259" key="3">
    <source>
        <dbReference type="Pfam" id="PF21544"/>
    </source>
</evidence>
<keyword evidence="1" id="KW-0732">Signal</keyword>
<dbReference type="Gene3D" id="2.60.40.4070">
    <property type="match status" value="1"/>
</dbReference>
<dbReference type="AlphaFoldDB" id="A0A6L5XG66"/>
<evidence type="ECO:0000313" key="5">
    <source>
        <dbReference type="Proteomes" id="UP000483362"/>
    </source>
</evidence>
<organism evidence="4 5">
    <name type="scientific">Sodaliphilus pleomorphus</name>
    <dbReference type="NCBI Taxonomy" id="2606626"/>
    <lineage>
        <taxon>Bacteria</taxon>
        <taxon>Pseudomonadati</taxon>
        <taxon>Bacteroidota</taxon>
        <taxon>Bacteroidia</taxon>
        <taxon>Bacteroidales</taxon>
        <taxon>Muribaculaceae</taxon>
        <taxon>Sodaliphilus</taxon>
    </lineage>
</organism>
<evidence type="ECO:0000313" key="4">
    <source>
        <dbReference type="EMBL" id="MSS18472.1"/>
    </source>
</evidence>
<feature type="chain" id="PRO_5026730597" evidence="1">
    <location>
        <begin position="20"/>
        <end position="772"/>
    </location>
</feature>